<evidence type="ECO:0000313" key="2">
    <source>
        <dbReference type="Proteomes" id="UP001454036"/>
    </source>
</evidence>
<dbReference type="Proteomes" id="UP001454036">
    <property type="component" value="Unassembled WGS sequence"/>
</dbReference>
<proteinExistence type="predicted"/>
<organism evidence="1 2">
    <name type="scientific">Lithospermum erythrorhizon</name>
    <name type="common">Purple gromwell</name>
    <name type="synonym">Lithospermum officinale var. erythrorhizon</name>
    <dbReference type="NCBI Taxonomy" id="34254"/>
    <lineage>
        <taxon>Eukaryota</taxon>
        <taxon>Viridiplantae</taxon>
        <taxon>Streptophyta</taxon>
        <taxon>Embryophyta</taxon>
        <taxon>Tracheophyta</taxon>
        <taxon>Spermatophyta</taxon>
        <taxon>Magnoliopsida</taxon>
        <taxon>eudicotyledons</taxon>
        <taxon>Gunneridae</taxon>
        <taxon>Pentapetalae</taxon>
        <taxon>asterids</taxon>
        <taxon>lamiids</taxon>
        <taxon>Boraginales</taxon>
        <taxon>Boraginaceae</taxon>
        <taxon>Boraginoideae</taxon>
        <taxon>Lithospermeae</taxon>
        <taxon>Lithospermum</taxon>
    </lineage>
</organism>
<keyword evidence="2" id="KW-1185">Reference proteome</keyword>
<name>A0AAV3RGS8_LITER</name>
<sequence>MSSENTTPPYENIDLDYMDFDFSFDDAGIFYGETAKQNHVDSEGANRKNQGFDIEAAKQNDLKNEDVFSQGRKNQIDYTSIFTTTMFDSKDELVSYCR</sequence>
<dbReference type="AlphaFoldDB" id="A0AAV3RGS8"/>
<comment type="caution">
    <text evidence="1">The sequence shown here is derived from an EMBL/GenBank/DDBJ whole genome shotgun (WGS) entry which is preliminary data.</text>
</comment>
<dbReference type="EMBL" id="BAABME010009345">
    <property type="protein sequence ID" value="GAA0174999.1"/>
    <property type="molecule type" value="Genomic_DNA"/>
</dbReference>
<accession>A0AAV3RGS8</accession>
<reference evidence="1 2" key="1">
    <citation type="submission" date="2024-01" db="EMBL/GenBank/DDBJ databases">
        <title>The complete chloroplast genome sequence of Lithospermum erythrorhizon: insights into the phylogenetic relationship among Boraginaceae species and the maternal lineages of purple gromwells.</title>
        <authorList>
            <person name="Okada T."/>
            <person name="Watanabe K."/>
        </authorList>
    </citation>
    <scope>NUCLEOTIDE SEQUENCE [LARGE SCALE GENOMIC DNA]</scope>
</reference>
<evidence type="ECO:0000313" key="1">
    <source>
        <dbReference type="EMBL" id="GAA0174999.1"/>
    </source>
</evidence>
<protein>
    <submittedName>
        <fullName evidence="1">Uncharacterized protein</fullName>
    </submittedName>
</protein>
<gene>
    <name evidence="1" type="ORF">LIER_28264</name>
</gene>